<evidence type="ECO:0000256" key="1">
    <source>
        <dbReference type="ARBA" id="ARBA00004123"/>
    </source>
</evidence>
<evidence type="ECO:0000313" key="5">
    <source>
        <dbReference type="Proteomes" id="UP001498421"/>
    </source>
</evidence>
<sequence>MAGSVAPAWSSPLPSLLPVANPLAADDDRESSDPPAESCPPPPPVVQYGFGVPLNTHKEAKYFMHYIRNLASWFDTCDPARHFGIEVPKRAHHLPLLAYCILAFSARQLSLITGLDDESHSAYYSHALRILIPIFDDPNEAMNENVLAGIVILRSYEEMFEGDVNTHLTGSSRLLNSGSRFIDRGLGEAASWVVLRQDLYVCLTRSLPLRINLDSYRNSSSFVDTCDHSLANRAVFICGRVVAYAMGPATNLDPDLWEELDQDMKNWHQSTPWRFLAYTAESSPARGDTDSAFPTLWMPRRVQGRLTGNCPRLQHQQHAYPDVLVLGYQHYYLARMILDMFHPQLWKPSFEAFRSRALTQASDRVRESLRILLGLAISNAGDATVDFTAHHTLHAFGGFLRDNREHHEALRFLQRMTQTMGWPTQGLADKLREQWQQVKRSPGNESISPHGSGVWGPGRDRG</sequence>
<gene>
    <name evidence="4" type="ORF">QQZ08_001170</name>
</gene>
<keyword evidence="5" id="KW-1185">Reference proteome</keyword>
<comment type="subcellular location">
    <subcellularLocation>
        <location evidence="1">Nucleus</location>
    </subcellularLocation>
</comment>
<protein>
    <submittedName>
        <fullName evidence="4">Uncharacterized protein</fullName>
    </submittedName>
</protein>
<dbReference type="PANTHER" id="PTHR37534:SF2">
    <property type="entry name" value="N-ACETYLTRANSFERASE DOMAIN-CONTAINING PROTEIN"/>
    <property type="match status" value="1"/>
</dbReference>
<evidence type="ECO:0000313" key="4">
    <source>
        <dbReference type="EMBL" id="KAK7432225.1"/>
    </source>
</evidence>
<dbReference type="Pfam" id="PF11951">
    <property type="entry name" value="Fungal_trans_2"/>
    <property type="match status" value="1"/>
</dbReference>
<accession>A0ABR1IF14</accession>
<proteinExistence type="predicted"/>
<dbReference type="Proteomes" id="UP001498421">
    <property type="component" value="Unassembled WGS sequence"/>
</dbReference>
<keyword evidence="2" id="KW-0539">Nucleus</keyword>
<evidence type="ECO:0000256" key="2">
    <source>
        <dbReference type="ARBA" id="ARBA00023242"/>
    </source>
</evidence>
<dbReference type="InterPro" id="IPR021858">
    <property type="entry name" value="Fun_TF"/>
</dbReference>
<comment type="caution">
    <text evidence="4">The sequence shown here is derived from an EMBL/GenBank/DDBJ whole genome shotgun (WGS) entry which is preliminary data.</text>
</comment>
<feature type="compositionally biased region" description="Polar residues" evidence="3">
    <location>
        <begin position="437"/>
        <end position="449"/>
    </location>
</feature>
<feature type="compositionally biased region" description="Low complexity" evidence="3">
    <location>
        <begin position="1"/>
        <end position="24"/>
    </location>
</feature>
<dbReference type="PANTHER" id="PTHR37534">
    <property type="entry name" value="TRANSCRIPTIONAL ACTIVATOR PROTEIN UGA3"/>
    <property type="match status" value="1"/>
</dbReference>
<reference evidence="4 5" key="1">
    <citation type="journal article" date="2025" name="Microbiol. Resour. Announc.">
        <title>Draft genome sequences for Neonectria magnoliae and Neonectria punicea, canker pathogens of Liriodendron tulipifera and Acer saccharum in West Virginia.</title>
        <authorList>
            <person name="Petronek H.M."/>
            <person name="Kasson M.T."/>
            <person name="Metheny A.M."/>
            <person name="Stauder C.M."/>
            <person name="Lovett B."/>
            <person name="Lynch S.C."/>
            <person name="Garnas J.R."/>
            <person name="Kasson L.R."/>
            <person name="Stajich J.E."/>
        </authorList>
    </citation>
    <scope>NUCLEOTIDE SEQUENCE [LARGE SCALE GENOMIC DNA]</scope>
    <source>
        <strain evidence="4 5">NRRL 64651</strain>
    </source>
</reference>
<evidence type="ECO:0000256" key="3">
    <source>
        <dbReference type="SAM" id="MobiDB-lite"/>
    </source>
</evidence>
<organism evidence="4 5">
    <name type="scientific">Neonectria magnoliae</name>
    <dbReference type="NCBI Taxonomy" id="2732573"/>
    <lineage>
        <taxon>Eukaryota</taxon>
        <taxon>Fungi</taxon>
        <taxon>Dikarya</taxon>
        <taxon>Ascomycota</taxon>
        <taxon>Pezizomycotina</taxon>
        <taxon>Sordariomycetes</taxon>
        <taxon>Hypocreomycetidae</taxon>
        <taxon>Hypocreales</taxon>
        <taxon>Nectriaceae</taxon>
        <taxon>Neonectria</taxon>
    </lineage>
</organism>
<name>A0ABR1IF14_9HYPO</name>
<feature type="region of interest" description="Disordered" evidence="3">
    <location>
        <begin position="1"/>
        <end position="43"/>
    </location>
</feature>
<dbReference type="EMBL" id="JAZAVK010000006">
    <property type="protein sequence ID" value="KAK7432225.1"/>
    <property type="molecule type" value="Genomic_DNA"/>
</dbReference>
<feature type="region of interest" description="Disordered" evidence="3">
    <location>
        <begin position="437"/>
        <end position="462"/>
    </location>
</feature>